<dbReference type="InterPro" id="IPR001460">
    <property type="entry name" value="PCN-bd_Tpept"/>
</dbReference>
<feature type="active site" description="Proton donor; for transglycosylase activity" evidence="26">
    <location>
        <position position="244"/>
    </location>
</feature>
<evidence type="ECO:0000256" key="11">
    <source>
        <dbReference type="ARBA" id="ARBA00022676"/>
    </source>
</evidence>
<dbReference type="GO" id="GO:0005886">
    <property type="term" value="C:plasma membrane"/>
    <property type="evidence" value="ECO:0007669"/>
    <property type="project" value="UniProtKB-SubCell"/>
</dbReference>
<evidence type="ECO:0000259" key="31">
    <source>
        <dbReference type="Pfam" id="PF14812"/>
    </source>
</evidence>
<dbReference type="GO" id="GO:0030288">
    <property type="term" value="C:outer membrane-bounded periplasmic space"/>
    <property type="evidence" value="ECO:0007669"/>
    <property type="project" value="TreeGrafter"/>
</dbReference>
<comment type="similarity">
    <text evidence="5 25">In the N-terminal section; belongs to the glycosyltransferase 51 family.</text>
</comment>
<evidence type="ECO:0000256" key="28">
    <source>
        <dbReference type="SAM" id="Phobius"/>
    </source>
</evidence>
<organism evidence="33 36">
    <name type="scientific">Yersinia pekkanenii</name>
    <dbReference type="NCBI Taxonomy" id="1288385"/>
    <lineage>
        <taxon>Bacteria</taxon>
        <taxon>Pseudomonadati</taxon>
        <taxon>Pseudomonadota</taxon>
        <taxon>Gammaproteobacteria</taxon>
        <taxon>Enterobacterales</taxon>
        <taxon>Yersiniaceae</taxon>
        <taxon>Yersinia</taxon>
    </lineage>
</organism>
<proteinExistence type="inferred from homology"/>
<keyword evidence="7" id="KW-1003">Cell membrane</keyword>
<dbReference type="GO" id="GO:0009274">
    <property type="term" value="C:peptidoglycan-based cell wall"/>
    <property type="evidence" value="ECO:0007669"/>
    <property type="project" value="UniProtKB-UniRule"/>
</dbReference>
<sequence>MSGDDREPIGRKGKKAQPKATPKRPLRQRRDEYEEAEFDNEEHPDDEEQDDDDYDDKEALMSRKVASRPPRKKRRWLGLFIKLFLVGAVVLAIYGVYLDSQIRSRIDGKVWQLPAAVYGRMVNLEPGTSYSKKEMIDLLEGMQYRQVTRMTRPGEFTVQGDSIDILRRPFDFPDAKEGQIRARLIFKNDRLAQIQNLDNQRDFGFLRLDPKLITMLQSPNGEQRLFVPRAGFPDLLVDTLLATEDRHFYEHDGISPYSIGRAVVANLTAGKAVQGGSTLTQQLVKNLFLTNERSLWRKLNEAYMALLVDYRYSKDRILELYLNEVYLGQSGSDQIRGFPLASLYYFGRPVNELSLDQQAMLVGMVKGASLYNPWRNPTLALERRNLVLRLLQNQGVIDAELYTMLSARPLGVQPKGGVITPQPAFMQMVRQELQQKLGDKINDLSGVKIFTTLDPVSQDAAEKAIQEGIPALKAARHLDDLEAAMVIVDRFSGEVRAMVGGAQPQFAGFNRAMQARRLVGSLAKPPTYLTALSEPDKYRLNTWLSDQPLSIKLPNGSSWQPKNYDRQFRGQVMLIDGLVNSLNVPTVNLGMSVGLDQISAMLQRLGIPKTAINPVPAMLLGAIDLTPVEVAQEYQTIASGGDRAPLSAVRSVIAEDGTVLYQSFPQAERMVPAQAAYLTLYAMQQGVARGTSRSLSVKFSKYNLAAKTGTTNDLRDSWFAGIDGKEVAIAWVGRDNNGPAKLTGANGALTLYRRYLENQTPLPLVLQPPEGISQMNIDSAGNFVCGESSGLRSIPVWTENPQALCQAAQPATQPKAEGDGVAGWIKDMFGQ</sequence>
<dbReference type="GO" id="GO:0046677">
    <property type="term" value="P:response to antibiotic"/>
    <property type="evidence" value="ECO:0007669"/>
    <property type="project" value="UniProtKB-UniRule"/>
</dbReference>
<dbReference type="Gene3D" id="1.10.3810.10">
    <property type="entry name" value="Biosynthetic peptidoglycan transglycosylase-like"/>
    <property type="match status" value="1"/>
</dbReference>
<feature type="transmembrane region" description="Helical" evidence="28">
    <location>
        <begin position="76"/>
        <end position="97"/>
    </location>
</feature>
<keyword evidence="19 25" id="KW-0961">Cell wall biogenesis/degradation</keyword>
<evidence type="ECO:0000256" key="26">
    <source>
        <dbReference type="PIRSR" id="PIRSR002799-1"/>
    </source>
</evidence>
<comment type="pathway">
    <text evidence="3 25">Cell wall biogenesis; peptidoglycan biosynthesis.</text>
</comment>
<evidence type="ECO:0000256" key="27">
    <source>
        <dbReference type="SAM" id="MobiDB-lite"/>
    </source>
</evidence>
<keyword evidence="14 25" id="KW-0133">Cell shape</keyword>
<evidence type="ECO:0000256" key="1">
    <source>
        <dbReference type="ARBA" id="ARBA00002624"/>
    </source>
</evidence>
<dbReference type="STRING" id="1288385.ERS137968_00229"/>
<evidence type="ECO:0000256" key="18">
    <source>
        <dbReference type="ARBA" id="ARBA00023268"/>
    </source>
</evidence>
<dbReference type="RefSeq" id="WP_049613417.1">
    <property type="nucleotide sequence ID" value="NZ_CAWMMU010000001.1"/>
</dbReference>
<evidence type="ECO:0000256" key="8">
    <source>
        <dbReference type="ARBA" id="ARBA00022519"/>
    </source>
</evidence>
<evidence type="ECO:0000256" key="22">
    <source>
        <dbReference type="ARBA" id="ARBA00049902"/>
    </source>
</evidence>
<evidence type="ECO:0000256" key="23">
    <source>
        <dbReference type="ARBA" id="ARBA00060592"/>
    </source>
</evidence>
<dbReference type="GO" id="GO:0006508">
    <property type="term" value="P:proteolysis"/>
    <property type="evidence" value="ECO:0007669"/>
    <property type="project" value="UniProtKB-KW"/>
</dbReference>
<evidence type="ECO:0000259" key="32">
    <source>
        <dbReference type="Pfam" id="PF14814"/>
    </source>
</evidence>
<feature type="domain" description="Transglycosylase PBP1b N-terminal transmembrane" evidence="31">
    <location>
        <begin position="1"/>
        <end position="90"/>
    </location>
</feature>
<comment type="catalytic activity">
    <reaction evidence="21">
        <text>Preferential cleavage: (Ac)2-L-Lys-D-Ala-|-D-Ala. Also transpeptidation of peptidyl-alanyl moieties that are N-acyl substituents of D-alanine.</text>
        <dbReference type="EC" id="3.4.16.4"/>
    </reaction>
</comment>
<comment type="subcellular location">
    <subcellularLocation>
        <location evidence="2">Cell inner membrane</location>
    </subcellularLocation>
</comment>
<dbReference type="InterPro" id="IPR036950">
    <property type="entry name" value="PBP_transglycosylase"/>
</dbReference>
<reference evidence="34 35" key="1">
    <citation type="submission" date="2015-03" db="EMBL/GenBank/DDBJ databases">
        <authorList>
            <consortium name="Pathogen Informatics"/>
            <person name="Murphy D."/>
        </authorList>
    </citation>
    <scope>NUCLEOTIDE SEQUENCE [LARGE SCALE GENOMIC DNA]</scope>
    <source>
        <strain evidence="35">type strain: CIP110230</strain>
        <strain evidence="34">Type strain: CIP110230</strain>
    </source>
</reference>
<comment type="similarity">
    <text evidence="4 25">In the C-terminal section; belongs to the transpeptidase family.</text>
</comment>
<dbReference type="InterPro" id="IPR011813">
    <property type="entry name" value="PBP_1b"/>
</dbReference>
<dbReference type="SUPFAM" id="SSF52540">
    <property type="entry name" value="P-loop containing nucleoside triphosphate hydrolases"/>
    <property type="match status" value="1"/>
</dbReference>
<evidence type="ECO:0000256" key="14">
    <source>
        <dbReference type="ARBA" id="ARBA00022960"/>
    </source>
</evidence>
<keyword evidence="15 25" id="KW-0573">Peptidoglycan synthesis</keyword>
<evidence type="ECO:0000256" key="2">
    <source>
        <dbReference type="ARBA" id="ARBA00004533"/>
    </source>
</evidence>
<comment type="catalytic activity">
    <reaction evidence="22">
        <text>[GlcNAc-(1-&gt;4)-Mur2Ac(oyl-L-Ala-gamma-D-Glu-L-Lys-D-Ala-D-Ala)](n)-di-trans,octa-cis-undecaprenyl diphosphate + beta-D-GlcNAc-(1-&gt;4)-Mur2Ac(oyl-L-Ala-gamma-D-Glu-L-Lys-D-Ala-D-Ala)-di-trans,octa-cis-undecaprenyl diphosphate = [GlcNAc-(1-&gt;4)-Mur2Ac(oyl-L-Ala-gamma-D-Glu-L-Lys-D-Ala-D-Ala)](n+1)-di-trans,octa-cis-undecaprenyl diphosphate + di-trans,octa-cis-undecaprenyl diphosphate + H(+)</text>
        <dbReference type="Rhea" id="RHEA:23708"/>
        <dbReference type="Rhea" id="RHEA-COMP:9602"/>
        <dbReference type="Rhea" id="RHEA-COMP:9603"/>
        <dbReference type="ChEBI" id="CHEBI:15378"/>
        <dbReference type="ChEBI" id="CHEBI:58405"/>
        <dbReference type="ChEBI" id="CHEBI:60033"/>
        <dbReference type="ChEBI" id="CHEBI:78435"/>
        <dbReference type="EC" id="2.4.99.28"/>
    </reaction>
</comment>
<dbReference type="Proteomes" id="UP000044625">
    <property type="component" value="Unassembled WGS sequence"/>
</dbReference>
<dbReference type="Gene3D" id="1.20.5.100">
    <property type="entry name" value="Cytochrome c1, transmembrane anchor, C-terminal"/>
    <property type="match status" value="1"/>
</dbReference>
<dbReference type="PANTHER" id="PTHR32282">
    <property type="entry name" value="BINDING PROTEIN TRANSPEPTIDASE, PUTATIVE-RELATED"/>
    <property type="match status" value="1"/>
</dbReference>
<evidence type="ECO:0000256" key="6">
    <source>
        <dbReference type="ARBA" id="ARBA00018637"/>
    </source>
</evidence>
<dbReference type="Gene3D" id="3.30.2060.10">
    <property type="entry name" value="Penicillin-binding protein 1b domain"/>
    <property type="match status" value="1"/>
</dbReference>
<evidence type="ECO:0000256" key="19">
    <source>
        <dbReference type="ARBA" id="ARBA00023316"/>
    </source>
</evidence>
<dbReference type="NCBIfam" id="TIGR02071">
    <property type="entry name" value="PBP_1b"/>
    <property type="match status" value="1"/>
</dbReference>
<feature type="domain" description="Glycosyl transferase family 51" evidence="30">
    <location>
        <begin position="220"/>
        <end position="390"/>
    </location>
</feature>
<dbReference type="NCBIfam" id="NF007061">
    <property type="entry name" value="PRK09506.1"/>
    <property type="match status" value="1"/>
</dbReference>
<evidence type="ECO:0000313" key="34">
    <source>
        <dbReference type="EMBL" id="CRY63435.1"/>
    </source>
</evidence>
<dbReference type="InterPro" id="IPR027417">
    <property type="entry name" value="P-loop_NTPase"/>
</dbReference>
<evidence type="ECO:0000259" key="29">
    <source>
        <dbReference type="Pfam" id="PF00905"/>
    </source>
</evidence>
<keyword evidence="9" id="KW-0121">Carboxypeptidase</keyword>
<feature type="compositionally biased region" description="Basic and acidic residues" evidence="27">
    <location>
        <begin position="1"/>
        <end position="10"/>
    </location>
</feature>
<dbReference type="InterPro" id="IPR032730">
    <property type="entry name" value="PBP1b_TM"/>
</dbReference>
<dbReference type="Pfam" id="PF00912">
    <property type="entry name" value="Transgly"/>
    <property type="match status" value="1"/>
</dbReference>
<dbReference type="AlphaFoldDB" id="A0A0T9PYI2"/>
<evidence type="ECO:0000313" key="33">
    <source>
        <dbReference type="EMBL" id="CNH87901.1"/>
    </source>
</evidence>
<dbReference type="InterPro" id="IPR001264">
    <property type="entry name" value="Glyco_trans_51"/>
</dbReference>
<evidence type="ECO:0000256" key="24">
    <source>
        <dbReference type="NCBIfam" id="TIGR02071"/>
    </source>
</evidence>
<keyword evidence="28" id="KW-0812">Transmembrane</keyword>
<evidence type="ECO:0000313" key="36">
    <source>
        <dbReference type="Proteomes" id="UP000045840"/>
    </source>
</evidence>
<comment type="function">
    <text evidence="1 25">Cell wall formation. Synthesis of cross-linked peptidoglycan from the lipid intermediates. The enzyme has a penicillin-insensitive transglycosylase N-terminal domain (formation of linear glycan strands) and a penicillin-sensitive transpeptidase C-terminal domain (cross-linking of the peptide subunits).</text>
</comment>
<evidence type="ECO:0000256" key="16">
    <source>
        <dbReference type="ARBA" id="ARBA00023136"/>
    </source>
</evidence>
<dbReference type="Pfam" id="PF14814">
    <property type="entry name" value="UB2H"/>
    <property type="match status" value="1"/>
</dbReference>
<keyword evidence="18" id="KW-0511">Multifunctional enzyme</keyword>
<evidence type="ECO:0000313" key="35">
    <source>
        <dbReference type="Proteomes" id="UP000044625"/>
    </source>
</evidence>
<dbReference type="OrthoDB" id="9766909at2"/>
<keyword evidence="28" id="KW-1133">Transmembrane helix</keyword>
<evidence type="ECO:0000256" key="20">
    <source>
        <dbReference type="ARBA" id="ARBA00032454"/>
    </source>
</evidence>
<evidence type="ECO:0000256" key="12">
    <source>
        <dbReference type="ARBA" id="ARBA00022679"/>
    </source>
</evidence>
<feature type="compositionally biased region" description="Acidic residues" evidence="27">
    <location>
        <begin position="33"/>
        <end position="55"/>
    </location>
</feature>
<dbReference type="GO" id="GO:0009252">
    <property type="term" value="P:peptidoglycan biosynthetic process"/>
    <property type="evidence" value="ECO:0007669"/>
    <property type="project" value="UniProtKB-UniRule"/>
</dbReference>
<feature type="active site" description="Acyl-ester intermediate; for transpeptidase activity" evidence="26">
    <location>
        <position position="521"/>
    </location>
</feature>
<evidence type="ECO:0000256" key="10">
    <source>
        <dbReference type="ARBA" id="ARBA00022670"/>
    </source>
</evidence>
<dbReference type="InterPro" id="IPR050396">
    <property type="entry name" value="Glycosyltr_51/Transpeptidase"/>
</dbReference>
<dbReference type="EMBL" id="CWJL01000001">
    <property type="protein sequence ID" value="CRY63435.1"/>
    <property type="molecule type" value="Genomic_DNA"/>
</dbReference>
<dbReference type="InterPro" id="IPR023346">
    <property type="entry name" value="Lysozyme-like_dom_sf"/>
</dbReference>
<dbReference type="Proteomes" id="UP000045840">
    <property type="component" value="Unassembled WGS sequence"/>
</dbReference>
<name>A0A0T9PYI2_9GAMM</name>
<evidence type="ECO:0000256" key="3">
    <source>
        <dbReference type="ARBA" id="ARBA00004752"/>
    </source>
</evidence>
<evidence type="ECO:0000256" key="13">
    <source>
        <dbReference type="ARBA" id="ARBA00022801"/>
    </source>
</evidence>
<evidence type="ECO:0000256" key="7">
    <source>
        <dbReference type="ARBA" id="ARBA00022475"/>
    </source>
</evidence>
<keyword evidence="16 28" id="KW-0472">Membrane</keyword>
<evidence type="ECO:0000256" key="21">
    <source>
        <dbReference type="ARBA" id="ARBA00034000"/>
    </source>
</evidence>
<dbReference type="InterPro" id="IPR012338">
    <property type="entry name" value="Beta-lactam/transpept-like"/>
</dbReference>
<evidence type="ECO:0000259" key="30">
    <source>
        <dbReference type="Pfam" id="PF00912"/>
    </source>
</evidence>
<feature type="domain" description="Penicillin-binding protein transpeptidase" evidence="29">
    <location>
        <begin position="484"/>
        <end position="727"/>
    </location>
</feature>
<feature type="domain" description="Bifunctional transglycosylase second" evidence="32">
    <location>
        <begin position="124"/>
        <end position="208"/>
    </location>
</feature>
<dbReference type="UniPathway" id="UPA00219"/>
<dbReference type="GO" id="GO:0008658">
    <property type="term" value="F:penicillin binding"/>
    <property type="evidence" value="ECO:0007669"/>
    <property type="project" value="UniProtKB-UniRule"/>
</dbReference>
<accession>A0A0T9PYI2</accession>
<reference evidence="33" key="3">
    <citation type="submission" date="2015-03" db="EMBL/GenBank/DDBJ databases">
        <authorList>
            <person name="Murphy D."/>
        </authorList>
    </citation>
    <scope>NUCLEOTIDE SEQUENCE [LARGE SCALE GENOMIC DNA]</scope>
    <source>
        <strain evidence="33">A125KOH2</strain>
    </source>
</reference>
<keyword evidence="13" id="KW-0378">Hydrolase</keyword>
<evidence type="ECO:0000256" key="25">
    <source>
        <dbReference type="PIRNR" id="PIRNR002799"/>
    </source>
</evidence>
<evidence type="ECO:0000256" key="4">
    <source>
        <dbReference type="ARBA" id="ARBA00007090"/>
    </source>
</evidence>
<keyword evidence="35" id="KW-1185">Reference proteome</keyword>
<dbReference type="Pfam" id="PF14812">
    <property type="entry name" value="PBP1_TM"/>
    <property type="match status" value="1"/>
</dbReference>
<dbReference type="GO" id="GO:0071555">
    <property type="term" value="P:cell wall organization"/>
    <property type="evidence" value="ECO:0007669"/>
    <property type="project" value="UniProtKB-UniRule"/>
</dbReference>
<keyword evidence="17" id="KW-0046">Antibiotic resistance</keyword>
<feature type="region of interest" description="Disordered" evidence="27">
    <location>
        <begin position="1"/>
        <end position="55"/>
    </location>
</feature>
<dbReference type="GO" id="GO:0008360">
    <property type="term" value="P:regulation of cell shape"/>
    <property type="evidence" value="ECO:0007669"/>
    <property type="project" value="UniProtKB-UniRule"/>
</dbReference>
<keyword evidence="8" id="KW-0997">Cell inner membrane</keyword>
<keyword evidence="12 25" id="KW-0808">Transferase</keyword>
<dbReference type="PANTHER" id="PTHR32282:SF11">
    <property type="entry name" value="PENICILLIN-BINDING PROTEIN 1B"/>
    <property type="match status" value="1"/>
</dbReference>
<dbReference type="GO" id="GO:0009002">
    <property type="term" value="F:serine-type D-Ala-D-Ala carboxypeptidase activity"/>
    <property type="evidence" value="ECO:0007669"/>
    <property type="project" value="UniProtKB-EC"/>
</dbReference>
<keyword evidence="11 25" id="KW-0328">Glycosyltransferase</keyword>
<evidence type="ECO:0000256" key="15">
    <source>
        <dbReference type="ARBA" id="ARBA00022984"/>
    </source>
</evidence>
<dbReference type="PIRSF" id="PIRSF002799">
    <property type="entry name" value="PBP_1b"/>
    <property type="match status" value="1"/>
</dbReference>
<gene>
    <name evidence="33" type="primary">mrcB</name>
    <name evidence="33" type="ORF">ERS008529_02363</name>
    <name evidence="34" type="ORF">ERS137968_00229</name>
</gene>
<protein>
    <recommendedName>
        <fullName evidence="6 24">Penicillin-binding protein 1B</fullName>
        <shortName evidence="25">PBP-1b</shortName>
        <shortName evidence="25">PBP1b</shortName>
    </recommendedName>
    <alternativeName>
        <fullName evidence="20 25">Murein polymerase</fullName>
    </alternativeName>
</protein>
<dbReference type="FunFam" id="1.10.3810.10:FF:000002">
    <property type="entry name" value="Penicillin-binding protein 1B"/>
    <property type="match status" value="1"/>
</dbReference>
<dbReference type="SUPFAM" id="SSF53955">
    <property type="entry name" value="Lysozyme-like"/>
    <property type="match status" value="1"/>
</dbReference>
<dbReference type="FunFam" id="3.40.710.10:FF:000006">
    <property type="entry name" value="Penicillin-binding protein 1B"/>
    <property type="match status" value="1"/>
</dbReference>
<dbReference type="SUPFAM" id="SSF56601">
    <property type="entry name" value="beta-lactamase/transpeptidase-like"/>
    <property type="match status" value="1"/>
</dbReference>
<reference evidence="36" key="2">
    <citation type="submission" date="2015-03" db="EMBL/GenBank/DDBJ databases">
        <authorList>
            <consortium name="Pathogen Informatics"/>
        </authorList>
    </citation>
    <scope>NUCLEOTIDE SEQUENCE [LARGE SCALE GENOMIC DNA]</scope>
    <source>
        <strain evidence="36">A125KOH2</strain>
    </source>
</reference>
<dbReference type="Gene3D" id="3.40.710.10">
    <property type="entry name" value="DD-peptidase/beta-lactamase superfamily"/>
    <property type="match status" value="1"/>
</dbReference>
<keyword evidence="10" id="KW-0645">Protease</keyword>
<evidence type="ECO:0000256" key="5">
    <source>
        <dbReference type="ARBA" id="ARBA00007739"/>
    </source>
</evidence>
<dbReference type="GO" id="GO:0008955">
    <property type="term" value="F:peptidoglycan glycosyltransferase activity"/>
    <property type="evidence" value="ECO:0007669"/>
    <property type="project" value="UniProtKB-UniRule"/>
</dbReference>
<comment type="pathway">
    <text evidence="23">Glycan biosynthesis.</text>
</comment>
<feature type="compositionally biased region" description="Basic residues" evidence="27">
    <location>
        <begin position="11"/>
        <end position="27"/>
    </location>
</feature>
<dbReference type="Pfam" id="PF00905">
    <property type="entry name" value="Transpeptidase"/>
    <property type="match status" value="1"/>
</dbReference>
<evidence type="ECO:0000256" key="17">
    <source>
        <dbReference type="ARBA" id="ARBA00023251"/>
    </source>
</evidence>
<evidence type="ECO:0000256" key="9">
    <source>
        <dbReference type="ARBA" id="ARBA00022645"/>
    </source>
</evidence>
<dbReference type="InterPro" id="IPR028166">
    <property type="entry name" value="UB2H"/>
</dbReference>
<dbReference type="EMBL" id="CQAZ01000019">
    <property type="protein sequence ID" value="CNH87901.1"/>
    <property type="molecule type" value="Genomic_DNA"/>
</dbReference>